<feature type="region of interest" description="Disordered" evidence="1">
    <location>
        <begin position="247"/>
        <end position="278"/>
    </location>
</feature>
<feature type="compositionally biased region" description="Polar residues" evidence="1">
    <location>
        <begin position="94"/>
        <end position="112"/>
    </location>
</feature>
<accession>A0A0N5C0E0</accession>
<proteinExistence type="predicted"/>
<keyword evidence="2" id="KW-0472">Membrane</keyword>
<feature type="region of interest" description="Disordered" evidence="1">
    <location>
        <begin position="67"/>
        <end position="164"/>
    </location>
</feature>
<dbReference type="Proteomes" id="UP000046392">
    <property type="component" value="Unplaced"/>
</dbReference>
<dbReference type="STRING" id="174720.A0A0N5C0E0"/>
<evidence type="ECO:0000313" key="3">
    <source>
        <dbReference type="Proteomes" id="UP000046392"/>
    </source>
</evidence>
<evidence type="ECO:0000313" key="4">
    <source>
        <dbReference type="WBParaSite" id="SPAL_0001146900.1"/>
    </source>
</evidence>
<keyword evidence="3" id="KW-1185">Reference proteome</keyword>
<feature type="compositionally biased region" description="Polar residues" evidence="1">
    <location>
        <begin position="67"/>
        <end position="87"/>
    </location>
</feature>
<feature type="transmembrane region" description="Helical" evidence="2">
    <location>
        <begin position="188"/>
        <end position="212"/>
    </location>
</feature>
<keyword evidence="2" id="KW-1133">Transmembrane helix</keyword>
<name>A0A0N5C0E0_STREA</name>
<sequence length="278" mass="29237">MGKAKSKPTGVVRNSGGKAKAKNSTTNLTLAKGKMKNEAISLLTGGGGQSPPAQSIGSGIIRTTSVTPTNLTANGTSPTNSASSTKLTPHIASAVSSTSPNPNSPIASEPNNTTPKSTSTTTTTTTTSRSTTTTTTSRSTTTKGLVTTTKSSTKAPSINNFPETATHPYQILPEAESKQNAENNSLKLVGIGLGVGVLIAVIISLVLIVIYAKKKVEQKKLRKEETKINEAARRRLDSALNINAEQTLKYKSEKDEKTRKSSRSSNKKTKPDGKKKKK</sequence>
<feature type="compositionally biased region" description="Low complexity" evidence="1">
    <location>
        <begin position="113"/>
        <end position="154"/>
    </location>
</feature>
<feature type="region of interest" description="Disordered" evidence="1">
    <location>
        <begin position="1"/>
        <end position="32"/>
    </location>
</feature>
<dbReference type="WBParaSite" id="SPAL_0001146900.1">
    <property type="protein sequence ID" value="SPAL_0001146900.1"/>
    <property type="gene ID" value="SPAL_0001146900"/>
</dbReference>
<feature type="compositionally biased region" description="Basic residues" evidence="1">
    <location>
        <begin position="260"/>
        <end position="278"/>
    </location>
</feature>
<keyword evidence="2" id="KW-0812">Transmembrane</keyword>
<feature type="compositionally biased region" description="Basic and acidic residues" evidence="1">
    <location>
        <begin position="248"/>
        <end position="259"/>
    </location>
</feature>
<protein>
    <submittedName>
        <fullName evidence="4">Uncharacterized protein</fullName>
    </submittedName>
</protein>
<evidence type="ECO:0000256" key="2">
    <source>
        <dbReference type="SAM" id="Phobius"/>
    </source>
</evidence>
<evidence type="ECO:0000256" key="1">
    <source>
        <dbReference type="SAM" id="MobiDB-lite"/>
    </source>
</evidence>
<dbReference type="AlphaFoldDB" id="A0A0N5C0E0"/>
<reference evidence="4" key="1">
    <citation type="submission" date="2017-02" db="UniProtKB">
        <authorList>
            <consortium name="WormBaseParasite"/>
        </authorList>
    </citation>
    <scope>IDENTIFICATION</scope>
</reference>
<organism evidence="3 4">
    <name type="scientific">Strongyloides papillosus</name>
    <name type="common">Intestinal threadworm</name>
    <dbReference type="NCBI Taxonomy" id="174720"/>
    <lineage>
        <taxon>Eukaryota</taxon>
        <taxon>Metazoa</taxon>
        <taxon>Ecdysozoa</taxon>
        <taxon>Nematoda</taxon>
        <taxon>Chromadorea</taxon>
        <taxon>Rhabditida</taxon>
        <taxon>Tylenchina</taxon>
        <taxon>Panagrolaimomorpha</taxon>
        <taxon>Strongyloidoidea</taxon>
        <taxon>Strongyloididae</taxon>
        <taxon>Strongyloides</taxon>
    </lineage>
</organism>